<evidence type="ECO:0000256" key="8">
    <source>
        <dbReference type="ARBA" id="ARBA00022989"/>
    </source>
</evidence>
<dbReference type="AlphaFoldDB" id="A0AA41SCB1"/>
<dbReference type="EMBL" id="JAJJMA010117349">
    <property type="protein sequence ID" value="MCL7031913.1"/>
    <property type="molecule type" value="Genomic_DNA"/>
</dbReference>
<evidence type="ECO:0000256" key="1">
    <source>
        <dbReference type="ARBA" id="ARBA00004236"/>
    </source>
</evidence>
<dbReference type="InterPro" id="IPR032675">
    <property type="entry name" value="LRR_dom_sf"/>
</dbReference>
<evidence type="ECO:0000256" key="12">
    <source>
        <dbReference type="ARBA" id="ARBA00037847"/>
    </source>
</evidence>
<accession>A0AA41SCB1</accession>
<evidence type="ECO:0000256" key="9">
    <source>
        <dbReference type="ARBA" id="ARBA00023136"/>
    </source>
</evidence>
<comment type="subcellular location">
    <subcellularLocation>
        <location evidence="1">Cell membrane</location>
    </subcellularLocation>
    <subcellularLocation>
        <location evidence="12">Endomembrane system</location>
        <topology evidence="12">Single-pass membrane protein</topology>
    </subcellularLocation>
    <subcellularLocation>
        <location evidence="2">Membrane</location>
        <topology evidence="2">Single-pass type I membrane protein</topology>
    </subcellularLocation>
</comment>
<dbReference type="Proteomes" id="UP001177140">
    <property type="component" value="Unassembled WGS sequence"/>
</dbReference>
<dbReference type="PANTHER" id="PTHR27004">
    <property type="entry name" value="RECEPTOR-LIKE PROTEIN 12 ISOFORM X1"/>
    <property type="match status" value="1"/>
</dbReference>
<evidence type="ECO:0000256" key="6">
    <source>
        <dbReference type="ARBA" id="ARBA00022692"/>
    </source>
</evidence>
<dbReference type="Pfam" id="PF00560">
    <property type="entry name" value="LRR_1"/>
    <property type="match status" value="4"/>
</dbReference>
<dbReference type="Pfam" id="PF13855">
    <property type="entry name" value="LRR_8"/>
    <property type="match status" value="1"/>
</dbReference>
<evidence type="ECO:0000256" key="10">
    <source>
        <dbReference type="ARBA" id="ARBA00023170"/>
    </source>
</evidence>
<evidence type="ECO:0000256" key="7">
    <source>
        <dbReference type="ARBA" id="ARBA00022737"/>
    </source>
</evidence>
<evidence type="ECO:0000256" key="4">
    <source>
        <dbReference type="ARBA" id="ARBA00022475"/>
    </source>
</evidence>
<keyword evidence="8 13" id="KW-1133">Transmembrane helix</keyword>
<dbReference type="PANTHER" id="PTHR27004:SF428">
    <property type="entry name" value="OS01G0160600 PROTEIN"/>
    <property type="match status" value="1"/>
</dbReference>
<keyword evidence="7" id="KW-0677">Repeat</keyword>
<keyword evidence="9 13" id="KW-0472">Membrane</keyword>
<gene>
    <name evidence="14" type="ORF">MKW94_021750</name>
</gene>
<sequence>MDPDRPVSVLESDILILDLHSNKFQGKNLILGSSVHALDYSYNNFTSITQNISSYLLAGGATFLSFSNNQIKGEIPAYICELADLESLDLSHNNFSGPIPQCLGSIRNLAVLNLRGNNLEGVIPDNFRENSTLEKLDLNGNNQLTGTFPSRLGGMPQLRVLILRSNRLHGPWGNNASECNFPMLQIIDVSFNNFSGIISKECFSSWNGMMVAEKYPDFFDGVLGFGFEFTDVNYQETLTITIKGVEMEVVKIIDSFTTIDFSNNRFEGGIPESIGSLTLLRTLNFSRNALTGPIPSIIGNLSNLDQIRTFPSSAFEGNDGLCGFPLAKNCSSIIDSQPPNVLGSDQDGFDWILFTVTFFGFVVGASMVIGPQYFWKKGREWANERINRILCIS</sequence>
<dbReference type="Gene3D" id="3.80.10.10">
    <property type="entry name" value="Ribonuclease Inhibitor"/>
    <property type="match status" value="1"/>
</dbReference>
<keyword evidence="6 13" id="KW-0812">Transmembrane</keyword>
<evidence type="ECO:0000256" key="2">
    <source>
        <dbReference type="ARBA" id="ARBA00004479"/>
    </source>
</evidence>
<evidence type="ECO:0000256" key="11">
    <source>
        <dbReference type="ARBA" id="ARBA00023180"/>
    </source>
</evidence>
<reference evidence="14" key="1">
    <citation type="submission" date="2022-03" db="EMBL/GenBank/DDBJ databases">
        <title>A functionally conserved STORR gene fusion in Papaver species that diverged 16.8 million years ago.</title>
        <authorList>
            <person name="Catania T."/>
        </authorList>
    </citation>
    <scope>NUCLEOTIDE SEQUENCE</scope>
    <source>
        <strain evidence="14">S-191538</strain>
    </source>
</reference>
<evidence type="ECO:0000256" key="13">
    <source>
        <dbReference type="SAM" id="Phobius"/>
    </source>
</evidence>
<comment type="caution">
    <text evidence="14">The sequence shown here is derived from an EMBL/GenBank/DDBJ whole genome shotgun (WGS) entry which is preliminary data.</text>
</comment>
<keyword evidence="15" id="KW-1185">Reference proteome</keyword>
<keyword evidence="11" id="KW-0325">Glycoprotein</keyword>
<name>A0AA41SCB1_PAPNU</name>
<evidence type="ECO:0000313" key="15">
    <source>
        <dbReference type="Proteomes" id="UP001177140"/>
    </source>
</evidence>
<dbReference type="GO" id="GO:0005886">
    <property type="term" value="C:plasma membrane"/>
    <property type="evidence" value="ECO:0007669"/>
    <property type="project" value="UniProtKB-SubCell"/>
</dbReference>
<protein>
    <submittedName>
        <fullName evidence="14">Uncharacterized protein</fullName>
    </submittedName>
</protein>
<dbReference type="SUPFAM" id="SSF52058">
    <property type="entry name" value="L domain-like"/>
    <property type="match status" value="1"/>
</dbReference>
<evidence type="ECO:0000313" key="14">
    <source>
        <dbReference type="EMBL" id="MCL7031913.1"/>
    </source>
</evidence>
<evidence type="ECO:0000256" key="3">
    <source>
        <dbReference type="ARBA" id="ARBA00009592"/>
    </source>
</evidence>
<proteinExistence type="inferred from homology"/>
<evidence type="ECO:0000256" key="5">
    <source>
        <dbReference type="ARBA" id="ARBA00022614"/>
    </source>
</evidence>
<keyword evidence="10" id="KW-0675">Receptor</keyword>
<comment type="similarity">
    <text evidence="3">Belongs to the RLP family.</text>
</comment>
<organism evidence="14 15">
    <name type="scientific">Papaver nudicaule</name>
    <name type="common">Iceland poppy</name>
    <dbReference type="NCBI Taxonomy" id="74823"/>
    <lineage>
        <taxon>Eukaryota</taxon>
        <taxon>Viridiplantae</taxon>
        <taxon>Streptophyta</taxon>
        <taxon>Embryophyta</taxon>
        <taxon>Tracheophyta</taxon>
        <taxon>Spermatophyta</taxon>
        <taxon>Magnoliopsida</taxon>
        <taxon>Ranunculales</taxon>
        <taxon>Papaveraceae</taxon>
        <taxon>Papaveroideae</taxon>
        <taxon>Papaver</taxon>
    </lineage>
</organism>
<dbReference type="InterPro" id="IPR001611">
    <property type="entry name" value="Leu-rich_rpt"/>
</dbReference>
<keyword evidence="5" id="KW-0433">Leucine-rich repeat</keyword>
<keyword evidence="4" id="KW-1003">Cell membrane</keyword>
<feature type="transmembrane region" description="Helical" evidence="13">
    <location>
        <begin position="351"/>
        <end position="375"/>
    </location>
</feature>